<dbReference type="Gene3D" id="1.25.40.10">
    <property type="entry name" value="Tetratricopeptide repeat domain"/>
    <property type="match status" value="1"/>
</dbReference>
<dbReference type="GO" id="GO:0003700">
    <property type="term" value="F:DNA-binding transcription factor activity"/>
    <property type="evidence" value="ECO:0007669"/>
    <property type="project" value="InterPro"/>
</dbReference>
<dbReference type="PROSITE" id="PS01124">
    <property type="entry name" value="HTH_ARAC_FAMILY_2"/>
    <property type="match status" value="1"/>
</dbReference>
<feature type="transmembrane region" description="Helical" evidence="1">
    <location>
        <begin position="384"/>
        <end position="404"/>
    </location>
</feature>
<keyword evidence="1" id="KW-1133">Transmembrane helix</keyword>
<evidence type="ECO:0000256" key="1">
    <source>
        <dbReference type="SAM" id="Phobius"/>
    </source>
</evidence>
<name>A0A1N6FS98_9FLAO</name>
<dbReference type="AlphaFoldDB" id="A0A1N6FS98"/>
<accession>A0A1N6FS98</accession>
<protein>
    <submittedName>
        <fullName evidence="3">Helix-turn-helix domain-containing protein</fullName>
    </submittedName>
</protein>
<keyword evidence="1" id="KW-0812">Transmembrane</keyword>
<reference evidence="4" key="1">
    <citation type="submission" date="2016-11" db="EMBL/GenBank/DDBJ databases">
        <authorList>
            <person name="Varghese N."/>
            <person name="Submissions S."/>
        </authorList>
    </citation>
    <scope>NUCLEOTIDE SEQUENCE [LARGE SCALE GENOMIC DNA]</scope>
    <source>
        <strain evidence="4">DSM 27623</strain>
    </source>
</reference>
<dbReference type="RefSeq" id="WP_074234181.1">
    <property type="nucleotide sequence ID" value="NZ_FSRK01000001.1"/>
</dbReference>
<dbReference type="InterPro" id="IPR011990">
    <property type="entry name" value="TPR-like_helical_dom_sf"/>
</dbReference>
<evidence type="ECO:0000313" key="3">
    <source>
        <dbReference type="EMBL" id="SIN98189.1"/>
    </source>
</evidence>
<evidence type="ECO:0000313" key="4">
    <source>
        <dbReference type="Proteomes" id="UP000185207"/>
    </source>
</evidence>
<dbReference type="STRING" id="1416779.SAMN05444409_1450"/>
<dbReference type="OrthoDB" id="5295174at2"/>
<organism evidence="3 4">
    <name type="scientific">Epilithonimonas zeae</name>
    <dbReference type="NCBI Taxonomy" id="1416779"/>
    <lineage>
        <taxon>Bacteria</taxon>
        <taxon>Pseudomonadati</taxon>
        <taxon>Bacteroidota</taxon>
        <taxon>Flavobacteriia</taxon>
        <taxon>Flavobacteriales</taxon>
        <taxon>Weeksellaceae</taxon>
        <taxon>Chryseobacterium group</taxon>
        <taxon>Epilithonimonas</taxon>
    </lineage>
</organism>
<evidence type="ECO:0000259" key="2">
    <source>
        <dbReference type="PROSITE" id="PS01124"/>
    </source>
</evidence>
<dbReference type="InterPro" id="IPR018060">
    <property type="entry name" value="HTH_AraC"/>
</dbReference>
<sequence length="567" mass="67190">MKKLNYFLVLLSAFSQLLSAQKKIESTFREIRGHYEKMTIDDISAMPNVKLYIEKAKAEHNIPKLLQGYRDGRQFDLKNKIKYADSALMLSLKHGTKDDISKDFLSKGIIYYFYHKKYKQALNQYLKAYEYSKGSKDEYHKYKVIYHLGIVKEHLGYYDEALEHFEDCAAFYSSQDYQKLHENLQFNYKKAYFNSLHQLAVINRYLKNFSKSDSLSLLGYQLTKNNPDFILENSYFLKCIGISEFLKKDYTSAKADLETALPNIIQRNDFAWASVIYYYLAKIAEFENNENKAIAYYSEVDSIFQREDFILPEVFKSYNYLIDYYQGKDLSKELYYTKQLLKADSLMTKDYPYLSAKLHKDYDRKSLIEQRDDIEKASLRKIRIAQILILSGTLVLSFFVIRYVKDRKIKKQYDWLQKRMAEGTYEKRDIVTEEPEDYSIRKTFLSPEVTVEIKEKLEKFERELQFTKKGITQNSIAGKLNTNAHYLSVYINENKGMNFTKYIAQLRIQYITHLLNTNNKYLHYTVEALSEECGIAARQNFSKLFFEINGIRPTDYIKKRKQELEIS</sequence>
<dbReference type="Proteomes" id="UP000185207">
    <property type="component" value="Unassembled WGS sequence"/>
</dbReference>
<dbReference type="SMART" id="SM00342">
    <property type="entry name" value="HTH_ARAC"/>
    <property type="match status" value="1"/>
</dbReference>
<dbReference type="SUPFAM" id="SSF48452">
    <property type="entry name" value="TPR-like"/>
    <property type="match status" value="2"/>
</dbReference>
<gene>
    <name evidence="3" type="ORF">SAMN05444409_1450</name>
</gene>
<keyword evidence="1" id="KW-0472">Membrane</keyword>
<keyword evidence="4" id="KW-1185">Reference proteome</keyword>
<dbReference type="Gene3D" id="1.10.10.60">
    <property type="entry name" value="Homeodomain-like"/>
    <property type="match status" value="2"/>
</dbReference>
<dbReference type="GO" id="GO:0043565">
    <property type="term" value="F:sequence-specific DNA binding"/>
    <property type="evidence" value="ECO:0007669"/>
    <property type="project" value="InterPro"/>
</dbReference>
<proteinExistence type="predicted"/>
<feature type="domain" description="HTH araC/xylS-type" evidence="2">
    <location>
        <begin position="454"/>
        <end position="559"/>
    </location>
</feature>
<dbReference type="EMBL" id="FSRK01000001">
    <property type="protein sequence ID" value="SIN98189.1"/>
    <property type="molecule type" value="Genomic_DNA"/>
</dbReference>